<evidence type="ECO:0000259" key="3">
    <source>
        <dbReference type="PROSITE" id="PS51465"/>
    </source>
</evidence>
<proteinExistence type="predicted"/>
<feature type="chain" id="PRO_5014831484" description="Kazal-like domain-containing protein" evidence="2">
    <location>
        <begin position="24"/>
        <end position="270"/>
    </location>
</feature>
<protein>
    <recommendedName>
        <fullName evidence="3">Kazal-like domain-containing protein</fullName>
    </recommendedName>
</protein>
<gene>
    <name evidence="4" type="ORF">COX92_02365</name>
</gene>
<dbReference type="PROSITE" id="PS51465">
    <property type="entry name" value="KAZAL_2"/>
    <property type="match status" value="1"/>
</dbReference>
<dbReference type="InterPro" id="IPR002350">
    <property type="entry name" value="Kazal_dom"/>
</dbReference>
<dbReference type="SUPFAM" id="SSF100895">
    <property type="entry name" value="Kazal-type serine protease inhibitors"/>
    <property type="match status" value="1"/>
</dbReference>
<dbReference type="EMBL" id="PFOZ01000046">
    <property type="protein sequence ID" value="PIZ86907.1"/>
    <property type="molecule type" value="Genomic_DNA"/>
</dbReference>
<organism evidence="4 5">
    <name type="scientific">Candidatus Nealsonbacteria bacterium CG_4_10_14_0_2_um_filter_40_15</name>
    <dbReference type="NCBI Taxonomy" id="1974682"/>
    <lineage>
        <taxon>Bacteria</taxon>
        <taxon>Candidatus Nealsoniibacteriota</taxon>
    </lineage>
</organism>
<dbReference type="InterPro" id="IPR036058">
    <property type="entry name" value="Kazal_dom_sf"/>
</dbReference>
<name>A0A2M7UTW6_9BACT</name>
<feature type="signal peptide" evidence="2">
    <location>
        <begin position="1"/>
        <end position="23"/>
    </location>
</feature>
<feature type="coiled-coil region" evidence="1">
    <location>
        <begin position="109"/>
        <end position="136"/>
    </location>
</feature>
<comment type="caution">
    <text evidence="4">The sequence shown here is derived from an EMBL/GenBank/DDBJ whole genome shotgun (WGS) entry which is preliminary data.</text>
</comment>
<dbReference type="Gene3D" id="3.30.60.30">
    <property type="match status" value="1"/>
</dbReference>
<feature type="non-terminal residue" evidence="4">
    <location>
        <position position="270"/>
    </location>
</feature>
<accession>A0A2M7UTW6</accession>
<feature type="domain" description="Kazal-like" evidence="3">
    <location>
        <begin position="244"/>
        <end position="270"/>
    </location>
</feature>
<dbReference type="InterPro" id="IPR043725">
    <property type="entry name" value="DUF5667"/>
</dbReference>
<dbReference type="CDD" id="cd00104">
    <property type="entry name" value="KAZAL_FS"/>
    <property type="match status" value="1"/>
</dbReference>
<reference evidence="5" key="1">
    <citation type="submission" date="2017-09" db="EMBL/GenBank/DDBJ databases">
        <title>Depth-based differentiation of microbial function through sediment-hosted aquifers and enrichment of novel symbionts in the deep terrestrial subsurface.</title>
        <authorList>
            <person name="Probst A.J."/>
            <person name="Ladd B."/>
            <person name="Jarett J.K."/>
            <person name="Geller-Mcgrath D.E."/>
            <person name="Sieber C.M.K."/>
            <person name="Emerson J.B."/>
            <person name="Anantharaman K."/>
            <person name="Thomas B.C."/>
            <person name="Malmstrom R."/>
            <person name="Stieglmeier M."/>
            <person name="Klingl A."/>
            <person name="Woyke T."/>
            <person name="Ryan C.M."/>
            <person name="Banfield J.F."/>
        </authorList>
    </citation>
    <scope>NUCLEOTIDE SEQUENCE [LARGE SCALE GENOMIC DNA]</scope>
</reference>
<evidence type="ECO:0000256" key="1">
    <source>
        <dbReference type="SAM" id="Coils"/>
    </source>
</evidence>
<evidence type="ECO:0000256" key="2">
    <source>
        <dbReference type="SAM" id="SignalP"/>
    </source>
</evidence>
<evidence type="ECO:0000313" key="4">
    <source>
        <dbReference type="EMBL" id="PIZ86907.1"/>
    </source>
</evidence>
<evidence type="ECO:0000313" key="5">
    <source>
        <dbReference type="Proteomes" id="UP000229166"/>
    </source>
</evidence>
<dbReference type="Pfam" id="PF00050">
    <property type="entry name" value="Kazal_1"/>
    <property type="match status" value="1"/>
</dbReference>
<dbReference type="Proteomes" id="UP000229166">
    <property type="component" value="Unassembled WGS sequence"/>
</dbReference>
<feature type="coiled-coil region" evidence="1">
    <location>
        <begin position="177"/>
        <end position="204"/>
    </location>
</feature>
<sequence>MQNKILITLTAVSLIFGAGIVLAQEGTSTATSTTDENITAEDLGVGTPNILPDSPFYFLKNLGRQIQNLFTLNPVAKAKLKEKFASEKLIELKKLVEAKKNQKIIEKGIENYQKGIEEVKAAVDKIKEKAEENTQVGSFLDKLVQQQTLHQQILQKLETQVSTTTFEKIQEAREQHLERFGEIMNKLEDNKEKIQERLEQGLEKVGSSTLEKVSTSTKETIIKIRDRIMEKVQQKNTGKSATGTCITLWDPVCGKDGKTYSNECFAKLAG</sequence>
<dbReference type="AlphaFoldDB" id="A0A2M7UTW6"/>
<dbReference type="Pfam" id="PF18915">
    <property type="entry name" value="DUF5667"/>
    <property type="match status" value="1"/>
</dbReference>
<keyword evidence="1" id="KW-0175">Coiled coil</keyword>
<keyword evidence="2" id="KW-0732">Signal</keyword>